<protein>
    <recommendedName>
        <fullName evidence="5">DNA 3'-5' helicase</fullName>
        <ecNumber evidence="5">5.6.2.4</ecNumber>
    </recommendedName>
</protein>
<dbReference type="GO" id="GO:0006281">
    <property type="term" value="P:DNA repair"/>
    <property type="evidence" value="ECO:0007669"/>
    <property type="project" value="TreeGrafter"/>
</dbReference>
<dbReference type="GO" id="GO:0005737">
    <property type="term" value="C:cytoplasm"/>
    <property type="evidence" value="ECO:0007669"/>
    <property type="project" value="TreeGrafter"/>
</dbReference>
<evidence type="ECO:0000256" key="1">
    <source>
        <dbReference type="ARBA" id="ARBA00005446"/>
    </source>
</evidence>
<dbReference type="InterPro" id="IPR001650">
    <property type="entry name" value="Helicase_C-like"/>
</dbReference>
<dbReference type="SUPFAM" id="SSF52540">
    <property type="entry name" value="P-loop containing nucleoside triphosphate hydrolases"/>
    <property type="match status" value="1"/>
</dbReference>
<dbReference type="EMBL" id="CP030073">
    <property type="protein sequence ID" value="AWW41614.1"/>
    <property type="molecule type" value="Genomic_DNA"/>
</dbReference>
<dbReference type="PROSITE" id="PS51194">
    <property type="entry name" value="HELICASE_CTER"/>
    <property type="match status" value="1"/>
</dbReference>
<keyword evidence="3" id="KW-0413">Isomerase</keyword>
<sequence length="124" mass="13652">MRLDAYGVALYHAGLPARARAGIQDKFFSGRLDAVVATSAFGLGIDKPNIRTVVHAGVPASIDDYYQEIGRAGRDGEPAAAVLVHDPRTVRIPPCHVRRLSIRGPDAARQCRRTWRRSWCRVSC</sequence>
<comment type="catalytic activity">
    <reaction evidence="4">
        <text>Couples ATP hydrolysis with the unwinding of duplex DNA by translocating in the 3'-5' direction.</text>
        <dbReference type="EC" id="5.6.2.4"/>
    </reaction>
</comment>
<evidence type="ECO:0000256" key="2">
    <source>
        <dbReference type="ARBA" id="ARBA00023125"/>
    </source>
</evidence>
<dbReference type="SMART" id="SM00490">
    <property type="entry name" value="HELICc"/>
    <property type="match status" value="1"/>
</dbReference>
<dbReference type="GO" id="GO:0003677">
    <property type="term" value="F:DNA binding"/>
    <property type="evidence" value="ECO:0007669"/>
    <property type="project" value="UniProtKB-KW"/>
</dbReference>
<dbReference type="GO" id="GO:0009378">
    <property type="term" value="F:four-way junction helicase activity"/>
    <property type="evidence" value="ECO:0007669"/>
    <property type="project" value="TreeGrafter"/>
</dbReference>
<dbReference type="Pfam" id="PF00271">
    <property type="entry name" value="Helicase_C"/>
    <property type="match status" value="1"/>
</dbReference>
<reference evidence="7 8" key="1">
    <citation type="journal article" date="2019" name="Int. J. Syst. Evol. Microbiol.">
        <title>Streptomyces cadmiisoli sp. nov., a novel actinomycete isolated from cadmium-contaminated soil.</title>
        <authorList>
            <person name="Li K."/>
            <person name="Tang X."/>
            <person name="Zhao J."/>
            <person name="Guo Y."/>
            <person name="Tang Y."/>
            <person name="Gao J."/>
        </authorList>
    </citation>
    <scope>NUCLEOTIDE SEQUENCE [LARGE SCALE GENOMIC DNA]</scope>
    <source>
        <strain evidence="7 8">ZFG47</strain>
    </source>
</reference>
<evidence type="ECO:0000256" key="5">
    <source>
        <dbReference type="ARBA" id="ARBA00034808"/>
    </source>
</evidence>
<evidence type="ECO:0000259" key="6">
    <source>
        <dbReference type="PROSITE" id="PS51194"/>
    </source>
</evidence>
<dbReference type="GO" id="GO:0006310">
    <property type="term" value="P:DNA recombination"/>
    <property type="evidence" value="ECO:0007669"/>
    <property type="project" value="TreeGrafter"/>
</dbReference>
<evidence type="ECO:0000313" key="8">
    <source>
        <dbReference type="Proteomes" id="UP000249616"/>
    </source>
</evidence>
<dbReference type="PANTHER" id="PTHR13710">
    <property type="entry name" value="DNA HELICASE RECQ FAMILY MEMBER"/>
    <property type="match status" value="1"/>
</dbReference>
<keyword evidence="2" id="KW-0238">DNA-binding</keyword>
<organism evidence="7 8">
    <name type="scientific">Streptomyces cadmiisoli</name>
    <dbReference type="NCBI Taxonomy" id="2184053"/>
    <lineage>
        <taxon>Bacteria</taxon>
        <taxon>Bacillati</taxon>
        <taxon>Actinomycetota</taxon>
        <taxon>Actinomycetes</taxon>
        <taxon>Kitasatosporales</taxon>
        <taxon>Streptomycetaceae</taxon>
        <taxon>Streptomyces</taxon>
        <taxon>Streptomyces aurantiacus group</taxon>
    </lineage>
</organism>
<accession>A0A2Z4J8X3</accession>
<comment type="similarity">
    <text evidence="1">Belongs to the helicase family. RecQ subfamily.</text>
</comment>
<evidence type="ECO:0000313" key="7">
    <source>
        <dbReference type="EMBL" id="AWW41614.1"/>
    </source>
</evidence>
<evidence type="ECO:0000256" key="4">
    <source>
        <dbReference type="ARBA" id="ARBA00034617"/>
    </source>
</evidence>
<dbReference type="GO" id="GO:0005694">
    <property type="term" value="C:chromosome"/>
    <property type="evidence" value="ECO:0007669"/>
    <property type="project" value="TreeGrafter"/>
</dbReference>
<dbReference type="GO" id="GO:0043138">
    <property type="term" value="F:3'-5' DNA helicase activity"/>
    <property type="evidence" value="ECO:0007669"/>
    <property type="project" value="UniProtKB-EC"/>
</dbReference>
<dbReference type="KEGG" id="scad:DN051_37275"/>
<dbReference type="EC" id="5.6.2.4" evidence="5"/>
<keyword evidence="8" id="KW-1185">Reference proteome</keyword>
<dbReference type="Proteomes" id="UP000249616">
    <property type="component" value="Chromosome"/>
</dbReference>
<dbReference type="InterPro" id="IPR027417">
    <property type="entry name" value="P-loop_NTPase"/>
</dbReference>
<proteinExistence type="inferred from homology"/>
<dbReference type="Gene3D" id="3.40.50.300">
    <property type="entry name" value="P-loop containing nucleotide triphosphate hydrolases"/>
    <property type="match status" value="1"/>
</dbReference>
<evidence type="ECO:0000256" key="3">
    <source>
        <dbReference type="ARBA" id="ARBA00023235"/>
    </source>
</evidence>
<name>A0A2Z4J8X3_9ACTN</name>
<dbReference type="PANTHER" id="PTHR13710:SF105">
    <property type="entry name" value="ATP-DEPENDENT DNA HELICASE Q1"/>
    <property type="match status" value="1"/>
</dbReference>
<gene>
    <name evidence="7" type="ORF">DN051_37275</name>
</gene>
<dbReference type="AlphaFoldDB" id="A0A2Z4J8X3"/>
<feature type="domain" description="Helicase C-terminal" evidence="6">
    <location>
        <begin position="1"/>
        <end position="113"/>
    </location>
</feature>